<dbReference type="SUPFAM" id="SSF53328">
    <property type="entry name" value="Formyltransferase"/>
    <property type="match status" value="1"/>
</dbReference>
<evidence type="ECO:0000313" key="3">
    <source>
        <dbReference type="EMBL" id="PIP92295.1"/>
    </source>
</evidence>
<accession>A0A2H0ED31</accession>
<name>A0A2H0ED31_9BACT</name>
<dbReference type="Proteomes" id="UP000229241">
    <property type="component" value="Unassembled WGS sequence"/>
</dbReference>
<organism evidence="3 4">
    <name type="scientific">Candidatus Wolfebacteria bacterium CG18_big_fil_WC_8_21_14_2_50_39_7</name>
    <dbReference type="NCBI Taxonomy" id="1975071"/>
    <lineage>
        <taxon>Bacteria</taxon>
        <taxon>Candidatus Wolfeibacteriota</taxon>
    </lineage>
</organism>
<dbReference type="NCBIfam" id="TIGR00460">
    <property type="entry name" value="fmt"/>
    <property type="match status" value="1"/>
</dbReference>
<sequence length="245" mass="27433">MKFIFFGTPEFAAIILEKLIQAELMPEAVICNPDKPTGRKQIITPPPVKVLAQKYGLTVYQPKDKTELLEIVKNLQPDLAVTAAFGMIFPKEILEIPKYGFINVHPSLLPKYRGPTPIQTAILNGDKETGVSLFLIDEEMDHGPILAKRELEFPISNFQFPILSQKLAELGADLLIETLPKYINGEIKPQAQDESQATYTKKFSTQDAYIEPKDLEIAQEKGGDKAIEIERKIRALNPEPGTFTL</sequence>
<feature type="domain" description="Formyl transferase N-terminal" evidence="2">
    <location>
        <begin position="1"/>
        <end position="178"/>
    </location>
</feature>
<evidence type="ECO:0000259" key="2">
    <source>
        <dbReference type="Pfam" id="PF00551"/>
    </source>
</evidence>
<dbReference type="InterPro" id="IPR036477">
    <property type="entry name" value="Formyl_transf_N_sf"/>
</dbReference>
<dbReference type="Gene3D" id="3.40.50.12230">
    <property type="match status" value="1"/>
</dbReference>
<dbReference type="AlphaFoldDB" id="A0A2H0ED31"/>
<dbReference type="GO" id="GO:0004479">
    <property type="term" value="F:methionyl-tRNA formyltransferase activity"/>
    <property type="evidence" value="ECO:0007669"/>
    <property type="project" value="UniProtKB-EC"/>
</dbReference>
<keyword evidence="3" id="KW-0808">Transferase</keyword>
<dbReference type="InterPro" id="IPR002376">
    <property type="entry name" value="Formyl_transf_N"/>
</dbReference>
<dbReference type="EMBL" id="PCTX01000019">
    <property type="protein sequence ID" value="PIP92295.1"/>
    <property type="molecule type" value="Genomic_DNA"/>
</dbReference>
<dbReference type="PANTHER" id="PTHR11138">
    <property type="entry name" value="METHIONYL-TRNA FORMYLTRANSFERASE"/>
    <property type="match status" value="1"/>
</dbReference>
<gene>
    <name evidence="3" type="primary">fmt</name>
    <name evidence="3" type="ORF">COW77_00715</name>
</gene>
<dbReference type="Pfam" id="PF00551">
    <property type="entry name" value="Formyl_trans_N"/>
    <property type="match status" value="1"/>
</dbReference>
<protein>
    <recommendedName>
        <fullName evidence="1">methionyl-tRNA formyltransferase</fullName>
        <ecNumber evidence="1">2.1.2.9</ecNumber>
    </recommendedName>
</protein>
<dbReference type="CDD" id="cd08646">
    <property type="entry name" value="FMT_core_Met-tRNA-FMT_N"/>
    <property type="match status" value="1"/>
</dbReference>
<evidence type="ECO:0000256" key="1">
    <source>
        <dbReference type="ARBA" id="ARBA00012261"/>
    </source>
</evidence>
<dbReference type="GO" id="GO:0005829">
    <property type="term" value="C:cytosol"/>
    <property type="evidence" value="ECO:0007669"/>
    <property type="project" value="TreeGrafter"/>
</dbReference>
<dbReference type="InterPro" id="IPR005794">
    <property type="entry name" value="Fmt"/>
</dbReference>
<dbReference type="PANTHER" id="PTHR11138:SF5">
    <property type="entry name" value="METHIONYL-TRNA FORMYLTRANSFERASE, MITOCHONDRIAL"/>
    <property type="match status" value="1"/>
</dbReference>
<proteinExistence type="predicted"/>
<dbReference type="EC" id="2.1.2.9" evidence="1"/>
<reference evidence="3 4" key="1">
    <citation type="submission" date="2017-09" db="EMBL/GenBank/DDBJ databases">
        <title>Depth-based differentiation of microbial function through sediment-hosted aquifers and enrichment of novel symbionts in the deep terrestrial subsurface.</title>
        <authorList>
            <person name="Probst A.J."/>
            <person name="Ladd B."/>
            <person name="Jarett J.K."/>
            <person name="Geller-Mcgrath D.E."/>
            <person name="Sieber C.M."/>
            <person name="Emerson J.B."/>
            <person name="Anantharaman K."/>
            <person name="Thomas B.C."/>
            <person name="Malmstrom R."/>
            <person name="Stieglmeier M."/>
            <person name="Klingl A."/>
            <person name="Woyke T."/>
            <person name="Ryan C.M."/>
            <person name="Banfield J.F."/>
        </authorList>
    </citation>
    <scope>NUCLEOTIDE SEQUENCE [LARGE SCALE GENOMIC DNA]</scope>
    <source>
        <strain evidence="3">CG18_big_fil_WC_8_21_14_2_50_39_7</strain>
    </source>
</reference>
<evidence type="ECO:0000313" key="4">
    <source>
        <dbReference type="Proteomes" id="UP000229241"/>
    </source>
</evidence>
<feature type="non-terminal residue" evidence="3">
    <location>
        <position position="245"/>
    </location>
</feature>
<comment type="caution">
    <text evidence="3">The sequence shown here is derived from an EMBL/GenBank/DDBJ whole genome shotgun (WGS) entry which is preliminary data.</text>
</comment>
<dbReference type="InterPro" id="IPR041711">
    <property type="entry name" value="Met-tRNA-FMT_N"/>
</dbReference>